<dbReference type="GO" id="GO:0016020">
    <property type="term" value="C:membrane"/>
    <property type="evidence" value="ECO:0007669"/>
    <property type="project" value="UniProtKB-SubCell"/>
</dbReference>
<dbReference type="InterPro" id="IPR002528">
    <property type="entry name" value="MATE_fam"/>
</dbReference>
<accession>A0AAQ3Q8L0</accession>
<feature type="transmembrane region" description="Helical" evidence="6">
    <location>
        <begin position="189"/>
        <end position="208"/>
    </location>
</feature>
<name>A0AAQ3Q8L0_9LILI</name>
<feature type="compositionally biased region" description="Basic and acidic residues" evidence="7">
    <location>
        <begin position="532"/>
        <end position="543"/>
    </location>
</feature>
<feature type="transmembrane region" description="Helical" evidence="6">
    <location>
        <begin position="73"/>
        <end position="96"/>
    </location>
</feature>
<keyword evidence="4 6" id="KW-1133">Transmembrane helix</keyword>
<feature type="transmembrane region" description="Helical" evidence="6">
    <location>
        <begin position="214"/>
        <end position="237"/>
    </location>
</feature>
<protein>
    <recommendedName>
        <fullName evidence="6">Protein DETOXIFICATION</fullName>
    </recommendedName>
    <alternativeName>
        <fullName evidence="6">Multidrug and toxic compound extrusion protein</fullName>
    </alternativeName>
</protein>
<evidence type="ECO:0000256" key="7">
    <source>
        <dbReference type="SAM" id="MobiDB-lite"/>
    </source>
</evidence>
<sequence length="572" mass="63039">MEEELLPSRDDAGGQNGWAIRLRRSCRCCGSEALEEARRLGYVAAPMVAVTMSQFLVQVFSTMIVGHLGELDLAASSIAFSLANVTGFSLLSGMANGLETLCGQAYGAKQYKTLGTYTYRAIFTLLVVCLPITVVWLSMGKLLPLVGQDPLISQEVARYAAWMIPGLFAYAITQCLTKFLQTQSMTLPLLLSSVSTLCLHIILCYVLVYKSSLGNVGVALSLSISYWFNAFILMLYIRYSSSCKVTRPQLSREAFQDIAIFLRLALPSAIMLCLEWWCYELIILLSALLPNPTLQTSVLSIFLNTTSLLYCIPFGVGCAASTRVSNELGAGNPRGAQLVVHVSMFIAVSEAALVSGALLAMRQILGYAYSNEEEVVNYVAEMVPLVSYSVINDTLQAVLSGIARGSGWQHLGAYINLGAFYLVGIPIAVVLGFLVHLGGRGMWMGIMCGTTTQTILFVLITIFANWQHQVDVARERVNIRFIKCSFFSFSSSPSSSSSPVTTYSSWPSFRSYLSKEEKEKKKEVTGGEGEVDERGGGREERRSLPGQRRKKRMRKVAKRRLREEFLPHHCTM</sequence>
<feature type="transmembrane region" description="Helical" evidence="6">
    <location>
        <begin position="338"/>
        <end position="365"/>
    </location>
</feature>
<dbReference type="GO" id="GO:0015297">
    <property type="term" value="F:antiporter activity"/>
    <property type="evidence" value="ECO:0007669"/>
    <property type="project" value="InterPro"/>
</dbReference>
<feature type="compositionally biased region" description="Basic residues" evidence="7">
    <location>
        <begin position="547"/>
        <end position="558"/>
    </location>
</feature>
<feature type="transmembrane region" description="Helical" evidence="6">
    <location>
        <begin position="258"/>
        <end position="277"/>
    </location>
</feature>
<evidence type="ECO:0000313" key="8">
    <source>
        <dbReference type="EMBL" id="WOK99922.1"/>
    </source>
</evidence>
<comment type="subcellular location">
    <subcellularLocation>
        <location evidence="1">Membrane</location>
        <topology evidence="1">Multi-pass membrane protein</topology>
    </subcellularLocation>
</comment>
<feature type="region of interest" description="Disordered" evidence="7">
    <location>
        <begin position="515"/>
        <end position="558"/>
    </location>
</feature>
<gene>
    <name evidence="8" type="ORF">Cni_G08634</name>
</gene>
<feature type="transmembrane region" description="Helical" evidence="6">
    <location>
        <begin position="414"/>
        <end position="437"/>
    </location>
</feature>
<dbReference type="AlphaFoldDB" id="A0AAQ3Q8L0"/>
<feature type="transmembrane region" description="Helical" evidence="6">
    <location>
        <begin position="159"/>
        <end position="177"/>
    </location>
</feature>
<dbReference type="InterPro" id="IPR045069">
    <property type="entry name" value="MATE_euk"/>
</dbReference>
<evidence type="ECO:0000313" key="9">
    <source>
        <dbReference type="Proteomes" id="UP001327560"/>
    </source>
</evidence>
<feature type="transmembrane region" description="Helical" evidence="6">
    <location>
        <begin position="40"/>
        <end position="61"/>
    </location>
</feature>
<evidence type="ECO:0000256" key="1">
    <source>
        <dbReference type="ARBA" id="ARBA00004141"/>
    </source>
</evidence>
<feature type="transmembrane region" description="Helical" evidence="6">
    <location>
        <begin position="443"/>
        <end position="466"/>
    </location>
</feature>
<evidence type="ECO:0000256" key="3">
    <source>
        <dbReference type="ARBA" id="ARBA00022692"/>
    </source>
</evidence>
<dbReference type="PANTHER" id="PTHR11206">
    <property type="entry name" value="MULTIDRUG RESISTANCE PROTEIN"/>
    <property type="match status" value="1"/>
</dbReference>
<keyword evidence="3 6" id="KW-0812">Transmembrane</keyword>
<feature type="transmembrane region" description="Helical" evidence="6">
    <location>
        <begin position="117"/>
        <end position="139"/>
    </location>
</feature>
<dbReference type="GO" id="GO:0042910">
    <property type="term" value="F:xenobiotic transmembrane transporter activity"/>
    <property type="evidence" value="ECO:0007669"/>
    <property type="project" value="InterPro"/>
</dbReference>
<dbReference type="Proteomes" id="UP001327560">
    <property type="component" value="Chromosome 3"/>
</dbReference>
<comment type="similarity">
    <text evidence="2 6">Belongs to the multi antimicrobial extrusion (MATE) (TC 2.A.66.1) family.</text>
</comment>
<keyword evidence="9" id="KW-1185">Reference proteome</keyword>
<feature type="transmembrane region" description="Helical" evidence="6">
    <location>
        <begin position="297"/>
        <end position="317"/>
    </location>
</feature>
<proteinExistence type="inferred from homology"/>
<keyword evidence="5 6" id="KW-0472">Membrane</keyword>
<reference evidence="8 9" key="1">
    <citation type="submission" date="2023-10" db="EMBL/GenBank/DDBJ databases">
        <title>Chromosome-scale genome assembly provides insights into flower coloration mechanisms of Canna indica.</title>
        <authorList>
            <person name="Li C."/>
        </authorList>
    </citation>
    <scope>NUCLEOTIDE SEQUENCE [LARGE SCALE GENOMIC DNA]</scope>
    <source>
        <tissue evidence="8">Flower</tissue>
    </source>
</reference>
<dbReference type="NCBIfam" id="TIGR00797">
    <property type="entry name" value="matE"/>
    <property type="match status" value="1"/>
</dbReference>
<evidence type="ECO:0000256" key="6">
    <source>
        <dbReference type="RuleBase" id="RU004914"/>
    </source>
</evidence>
<dbReference type="EMBL" id="CP136892">
    <property type="protein sequence ID" value="WOK99922.1"/>
    <property type="molecule type" value="Genomic_DNA"/>
</dbReference>
<evidence type="ECO:0000256" key="2">
    <source>
        <dbReference type="ARBA" id="ARBA00010199"/>
    </source>
</evidence>
<evidence type="ECO:0000256" key="4">
    <source>
        <dbReference type="ARBA" id="ARBA00022989"/>
    </source>
</evidence>
<evidence type="ECO:0000256" key="5">
    <source>
        <dbReference type="ARBA" id="ARBA00023136"/>
    </source>
</evidence>
<dbReference type="Pfam" id="PF01554">
    <property type="entry name" value="MatE"/>
    <property type="match status" value="2"/>
</dbReference>
<feature type="compositionally biased region" description="Basic and acidic residues" evidence="7">
    <location>
        <begin position="515"/>
        <end position="525"/>
    </location>
</feature>
<dbReference type="GO" id="GO:1990961">
    <property type="term" value="P:xenobiotic detoxification by transmembrane export across the plasma membrane"/>
    <property type="evidence" value="ECO:0007669"/>
    <property type="project" value="InterPro"/>
</dbReference>
<dbReference type="CDD" id="cd13132">
    <property type="entry name" value="MATE_eukaryotic"/>
    <property type="match status" value="1"/>
</dbReference>
<organism evidence="8 9">
    <name type="scientific">Canna indica</name>
    <name type="common">Indian-shot</name>
    <dbReference type="NCBI Taxonomy" id="4628"/>
    <lineage>
        <taxon>Eukaryota</taxon>
        <taxon>Viridiplantae</taxon>
        <taxon>Streptophyta</taxon>
        <taxon>Embryophyta</taxon>
        <taxon>Tracheophyta</taxon>
        <taxon>Spermatophyta</taxon>
        <taxon>Magnoliopsida</taxon>
        <taxon>Liliopsida</taxon>
        <taxon>Zingiberales</taxon>
        <taxon>Cannaceae</taxon>
        <taxon>Canna</taxon>
    </lineage>
</organism>